<feature type="domain" description="Thoeris protein ThsB TIR-like" evidence="1">
    <location>
        <begin position="8"/>
        <end position="106"/>
    </location>
</feature>
<dbReference type="OrthoDB" id="2218415at2"/>
<dbReference type="AlphaFoldDB" id="A0A069CUD8"/>
<evidence type="ECO:0000313" key="3">
    <source>
        <dbReference type="Proteomes" id="UP000030643"/>
    </source>
</evidence>
<dbReference type="EMBL" id="DF820489">
    <property type="protein sequence ID" value="GAK31017.1"/>
    <property type="molecule type" value="Genomic_DNA"/>
</dbReference>
<name>A0A069CUD8_WEIOS</name>
<accession>A0A069CUD8</accession>
<dbReference type="Gene3D" id="3.40.50.11200">
    <property type="match status" value="1"/>
</dbReference>
<evidence type="ECO:0000259" key="1">
    <source>
        <dbReference type="Pfam" id="PF08937"/>
    </source>
</evidence>
<evidence type="ECO:0000313" key="2">
    <source>
        <dbReference type="EMBL" id="GAK31017.1"/>
    </source>
</evidence>
<organism evidence="2 3">
    <name type="scientific">Weissella oryzae (strain DSM 25784 / JCM 18191 / LMG 30913 / SG25)</name>
    <dbReference type="NCBI Taxonomy" id="1329250"/>
    <lineage>
        <taxon>Bacteria</taxon>
        <taxon>Bacillati</taxon>
        <taxon>Bacillota</taxon>
        <taxon>Bacilli</taxon>
        <taxon>Lactobacillales</taxon>
        <taxon>Lactobacillaceae</taxon>
        <taxon>Weissella</taxon>
    </lineage>
</organism>
<protein>
    <recommendedName>
        <fullName evidence="1">Thoeris protein ThsB TIR-like domain-containing protein</fullName>
    </recommendedName>
</protein>
<dbReference type="eggNOG" id="ENOG5030R27">
    <property type="taxonomic scope" value="Bacteria"/>
</dbReference>
<dbReference type="InterPro" id="IPR036490">
    <property type="entry name" value="ThsB_TIR-like_sf"/>
</dbReference>
<dbReference type="Pfam" id="PF08937">
    <property type="entry name" value="ThsB_TIR"/>
    <property type="match status" value="1"/>
</dbReference>
<dbReference type="RefSeq" id="WP_027699061.1">
    <property type="nucleotide sequence ID" value="NZ_DF820489.1"/>
</dbReference>
<sequence>MAYRNKVYVAFDGDEDMAAYRTLQMWSANENIDFDLNNAHDLKSSRDSSSEETIKRSLRERMNNSKTFVLLVGEKTKNLYKFVRWEIETAIKLGLPIIVVNLNGNRKTDQLLPPILRDELLIATTFQSKILNYALNNWPESDKKYRKNNQSGHYYYSDSVYEDFGL</sequence>
<dbReference type="STRING" id="1329250.WOSG25_061470"/>
<dbReference type="Proteomes" id="UP000030643">
    <property type="component" value="Unassembled WGS sequence"/>
</dbReference>
<keyword evidence="3" id="KW-1185">Reference proteome</keyword>
<proteinExistence type="predicted"/>
<gene>
    <name evidence="2" type="ORF">WOSG25_061470</name>
</gene>
<dbReference type="SUPFAM" id="SSF52206">
    <property type="entry name" value="Hypothetical protein MTH538"/>
    <property type="match status" value="1"/>
</dbReference>
<reference evidence="3" key="1">
    <citation type="journal article" date="2014" name="Genome Announc.">
        <title>Draft genome sequence of Weissella oryzae SG25T, isolated from fermented rice grains.</title>
        <authorList>
            <person name="Tanizawa Y."/>
            <person name="Fujisawa T."/>
            <person name="Mochizuki T."/>
            <person name="Kaminuma E."/>
            <person name="Suzuki Y."/>
            <person name="Nakamura Y."/>
            <person name="Tohno M."/>
        </authorList>
    </citation>
    <scope>NUCLEOTIDE SEQUENCE [LARGE SCALE GENOMIC DNA]</scope>
    <source>
        <strain evidence="3">DSM 25784 / JCM 18191 / LMG 30913 / SG25</strain>
    </source>
</reference>
<dbReference type="InterPro" id="IPR015032">
    <property type="entry name" value="ThsB__TIR-like_domain"/>
</dbReference>